<dbReference type="GO" id="GO:0009570">
    <property type="term" value="C:chloroplast stroma"/>
    <property type="evidence" value="ECO:0007669"/>
    <property type="project" value="TreeGrafter"/>
</dbReference>
<reference evidence="7 8" key="1">
    <citation type="submission" date="2020-10" db="EMBL/GenBank/DDBJ databases">
        <title>The Coptis chinensis genome and diversification of protoberbering-type alkaloids.</title>
        <authorList>
            <person name="Wang B."/>
            <person name="Shu S."/>
            <person name="Song C."/>
            <person name="Liu Y."/>
        </authorList>
    </citation>
    <scope>NUCLEOTIDE SEQUENCE [LARGE SCALE GENOMIC DNA]</scope>
    <source>
        <strain evidence="7">HL-2020</strain>
        <tissue evidence="7">Leaf</tissue>
    </source>
</reference>
<dbReference type="SUPFAM" id="SSF52374">
    <property type="entry name" value="Nucleotidylyl transferase"/>
    <property type="match status" value="1"/>
</dbReference>
<accession>A0A835H9Q4</accession>
<dbReference type="Pfam" id="PF09334">
    <property type="entry name" value="tRNA-synt_1g"/>
    <property type="match status" value="1"/>
</dbReference>
<sequence>MLSPQEEKELLENNNCPVHLKPCIPRKEDNYFFALSKYQKSLEEVLVKNPDFVQPSFRLNEVQGWIKSGLRDFSISRAFLDWGIPVPNDNKQTIYVWFDALLGYSLFFSYLQTYSSEARHLSLTTILEVRMQHCIMQELIVGGVLDHTFDV</sequence>
<keyword evidence="4" id="KW-0648">Protein biosynthesis</keyword>
<comment type="caution">
    <text evidence="7">The sequence shown here is derived from an EMBL/GenBank/DDBJ whole genome shotgun (WGS) entry which is preliminary data.</text>
</comment>
<evidence type="ECO:0000256" key="1">
    <source>
        <dbReference type="ARBA" id="ARBA00022598"/>
    </source>
</evidence>
<dbReference type="OrthoDB" id="24670at2759"/>
<keyword evidence="2" id="KW-0547">Nucleotide-binding</keyword>
<evidence type="ECO:0000256" key="5">
    <source>
        <dbReference type="ARBA" id="ARBA00023146"/>
    </source>
</evidence>
<dbReference type="GO" id="GO:0005524">
    <property type="term" value="F:ATP binding"/>
    <property type="evidence" value="ECO:0007669"/>
    <property type="project" value="UniProtKB-KW"/>
</dbReference>
<dbReference type="InterPro" id="IPR023457">
    <property type="entry name" value="Met-tRNA_synth_2"/>
</dbReference>
<dbReference type="PANTHER" id="PTHR43326:SF1">
    <property type="entry name" value="METHIONINE--TRNA LIGASE, MITOCHONDRIAL"/>
    <property type="match status" value="1"/>
</dbReference>
<evidence type="ECO:0000256" key="4">
    <source>
        <dbReference type="ARBA" id="ARBA00022917"/>
    </source>
</evidence>
<organism evidence="7 8">
    <name type="scientific">Coptis chinensis</name>
    <dbReference type="NCBI Taxonomy" id="261450"/>
    <lineage>
        <taxon>Eukaryota</taxon>
        <taxon>Viridiplantae</taxon>
        <taxon>Streptophyta</taxon>
        <taxon>Embryophyta</taxon>
        <taxon>Tracheophyta</taxon>
        <taxon>Spermatophyta</taxon>
        <taxon>Magnoliopsida</taxon>
        <taxon>Ranunculales</taxon>
        <taxon>Ranunculaceae</taxon>
        <taxon>Coptidoideae</taxon>
        <taxon>Coptis</taxon>
    </lineage>
</organism>
<proteinExistence type="predicted"/>
<keyword evidence="3" id="KW-0067">ATP-binding</keyword>
<dbReference type="InterPro" id="IPR015413">
    <property type="entry name" value="Methionyl/Leucyl_tRNA_Synth"/>
</dbReference>
<evidence type="ECO:0000256" key="3">
    <source>
        <dbReference type="ARBA" id="ARBA00022840"/>
    </source>
</evidence>
<dbReference type="PANTHER" id="PTHR43326">
    <property type="entry name" value="METHIONYL-TRNA SYNTHETASE"/>
    <property type="match status" value="1"/>
</dbReference>
<keyword evidence="8" id="KW-1185">Reference proteome</keyword>
<name>A0A835H9Q4_9MAGN</name>
<keyword evidence="1" id="KW-0436">Ligase</keyword>
<dbReference type="GO" id="GO:0005739">
    <property type="term" value="C:mitochondrion"/>
    <property type="evidence" value="ECO:0007669"/>
    <property type="project" value="TreeGrafter"/>
</dbReference>
<dbReference type="Gene3D" id="2.170.220.10">
    <property type="match status" value="1"/>
</dbReference>
<keyword evidence="5" id="KW-0030">Aminoacyl-tRNA synthetase</keyword>
<dbReference type="GO" id="GO:0004825">
    <property type="term" value="F:methionine-tRNA ligase activity"/>
    <property type="evidence" value="ECO:0007669"/>
    <property type="project" value="InterPro"/>
</dbReference>
<dbReference type="AlphaFoldDB" id="A0A835H9Q4"/>
<evidence type="ECO:0000313" key="7">
    <source>
        <dbReference type="EMBL" id="KAF9596315.1"/>
    </source>
</evidence>
<dbReference type="GO" id="GO:0006431">
    <property type="term" value="P:methionyl-tRNA aminoacylation"/>
    <property type="evidence" value="ECO:0007669"/>
    <property type="project" value="TreeGrafter"/>
</dbReference>
<evidence type="ECO:0000259" key="6">
    <source>
        <dbReference type="Pfam" id="PF09334"/>
    </source>
</evidence>
<evidence type="ECO:0000313" key="8">
    <source>
        <dbReference type="Proteomes" id="UP000631114"/>
    </source>
</evidence>
<dbReference type="EMBL" id="JADFTS010000007">
    <property type="protein sequence ID" value="KAF9596315.1"/>
    <property type="molecule type" value="Genomic_DNA"/>
</dbReference>
<dbReference type="Gene3D" id="3.40.50.620">
    <property type="entry name" value="HUPs"/>
    <property type="match status" value="1"/>
</dbReference>
<gene>
    <name evidence="7" type="ORF">IFM89_008841</name>
</gene>
<dbReference type="Proteomes" id="UP000631114">
    <property type="component" value="Unassembled WGS sequence"/>
</dbReference>
<evidence type="ECO:0000256" key="2">
    <source>
        <dbReference type="ARBA" id="ARBA00022741"/>
    </source>
</evidence>
<protein>
    <recommendedName>
        <fullName evidence="6">Methionyl/Leucyl tRNA synthetase domain-containing protein</fullName>
    </recommendedName>
</protein>
<dbReference type="InterPro" id="IPR014729">
    <property type="entry name" value="Rossmann-like_a/b/a_fold"/>
</dbReference>
<feature type="domain" description="Methionyl/Leucyl tRNA synthetase" evidence="6">
    <location>
        <begin position="9"/>
        <end position="115"/>
    </location>
</feature>